<gene>
    <name evidence="2" type="ORF">CSA56_16650</name>
</gene>
<dbReference type="AlphaFoldDB" id="A0A2G6K8V3"/>
<evidence type="ECO:0000259" key="1">
    <source>
        <dbReference type="Pfam" id="PF00899"/>
    </source>
</evidence>
<name>A0A2G6K8V3_9BACT</name>
<dbReference type="EMBL" id="PDSK01000118">
    <property type="protein sequence ID" value="PIE32093.1"/>
    <property type="molecule type" value="Genomic_DNA"/>
</dbReference>
<reference evidence="2 3" key="1">
    <citation type="submission" date="2017-10" db="EMBL/GenBank/DDBJ databases">
        <title>Novel microbial diversity and functional potential in the marine mammal oral microbiome.</title>
        <authorList>
            <person name="Dudek N.K."/>
            <person name="Sun C.L."/>
            <person name="Burstein D."/>
            <person name="Kantor R.S."/>
            <person name="Aliaga Goltsman D.S."/>
            <person name="Bik E.M."/>
            <person name="Thomas B.C."/>
            <person name="Banfield J.F."/>
            <person name="Relman D.A."/>
        </authorList>
    </citation>
    <scope>NUCLEOTIDE SEQUENCE [LARGE SCALE GENOMIC DNA]</scope>
    <source>
        <strain evidence="2">DOLJORAL78_47_16</strain>
    </source>
</reference>
<evidence type="ECO:0000313" key="3">
    <source>
        <dbReference type="Proteomes" id="UP000230821"/>
    </source>
</evidence>
<dbReference type="GO" id="GO:0008641">
    <property type="term" value="F:ubiquitin-like modifier activating enzyme activity"/>
    <property type="evidence" value="ECO:0007669"/>
    <property type="project" value="InterPro"/>
</dbReference>
<organism evidence="2 3">
    <name type="scientific">candidate division KSB3 bacterium</name>
    <dbReference type="NCBI Taxonomy" id="2044937"/>
    <lineage>
        <taxon>Bacteria</taxon>
        <taxon>candidate division KSB3</taxon>
    </lineage>
</organism>
<dbReference type="GO" id="GO:0005829">
    <property type="term" value="C:cytosol"/>
    <property type="evidence" value="ECO:0007669"/>
    <property type="project" value="TreeGrafter"/>
</dbReference>
<dbReference type="GO" id="GO:0004792">
    <property type="term" value="F:thiosulfate-cyanide sulfurtransferase activity"/>
    <property type="evidence" value="ECO:0007669"/>
    <property type="project" value="TreeGrafter"/>
</dbReference>
<dbReference type="Proteomes" id="UP000230821">
    <property type="component" value="Unassembled WGS sequence"/>
</dbReference>
<comment type="caution">
    <text evidence="2">The sequence shown here is derived from an EMBL/GenBank/DDBJ whole genome shotgun (WGS) entry which is preliminary data.</text>
</comment>
<dbReference type="PANTHER" id="PTHR10953:SF102">
    <property type="entry name" value="ADENYLYLTRANSFERASE AND SULFURTRANSFERASE MOCS3"/>
    <property type="match status" value="1"/>
</dbReference>
<dbReference type="PANTHER" id="PTHR10953">
    <property type="entry name" value="UBIQUITIN-ACTIVATING ENZYME E1"/>
    <property type="match status" value="1"/>
</dbReference>
<dbReference type="InterPro" id="IPR000594">
    <property type="entry name" value="ThiF_NAD_FAD-bd"/>
</dbReference>
<dbReference type="SUPFAM" id="SSF69572">
    <property type="entry name" value="Activating enzymes of the ubiquitin-like proteins"/>
    <property type="match status" value="1"/>
</dbReference>
<dbReference type="Pfam" id="PF00899">
    <property type="entry name" value="ThiF"/>
    <property type="match status" value="1"/>
</dbReference>
<protein>
    <submittedName>
        <fullName evidence="2">Thiamine biosynthesis protein ThiF</fullName>
    </submittedName>
</protein>
<feature type="domain" description="THIF-type NAD/FAD binding fold" evidence="1">
    <location>
        <begin position="36"/>
        <end position="262"/>
    </location>
</feature>
<dbReference type="InterPro" id="IPR045886">
    <property type="entry name" value="ThiF/MoeB/HesA"/>
</dbReference>
<accession>A0A2G6K8V3</accession>
<proteinExistence type="predicted"/>
<dbReference type="GO" id="GO:0016779">
    <property type="term" value="F:nucleotidyltransferase activity"/>
    <property type="evidence" value="ECO:0007669"/>
    <property type="project" value="TreeGrafter"/>
</dbReference>
<dbReference type="GO" id="GO:0008146">
    <property type="term" value="F:sulfotransferase activity"/>
    <property type="evidence" value="ECO:0007669"/>
    <property type="project" value="TreeGrafter"/>
</dbReference>
<sequence length="269" mass="29963">MKAWLLNVIRRVSRRLSSDRSDESRQKNMIDAEKVFSRNLLFWGRDKQQALAEARVLVAGVGGLGCTVAHILVRAGVGELILLDNGIIDEPDLNRQVLYSEKDLGRAKVEIAAEKLSAIHGHSILIPIQKTLEDDAELFTELLGYRFHGIADCLDTFSSRFVLEKLLPEGSFLVNAGVQDDYGQITTIKKTITPSLQDLYAHINDPVSPVPVCPQVVSCIATLQAHEVINNLWGTPQLLNTFLIIELADFTFSKIQLNGRHQRRAASRL</sequence>
<evidence type="ECO:0000313" key="2">
    <source>
        <dbReference type="EMBL" id="PIE32093.1"/>
    </source>
</evidence>
<dbReference type="Gene3D" id="3.40.50.720">
    <property type="entry name" value="NAD(P)-binding Rossmann-like Domain"/>
    <property type="match status" value="1"/>
</dbReference>
<dbReference type="InterPro" id="IPR035985">
    <property type="entry name" value="Ubiquitin-activating_enz"/>
</dbReference>